<dbReference type="SUPFAM" id="SSF46785">
    <property type="entry name" value="Winged helix' DNA-binding domain"/>
    <property type="match status" value="1"/>
</dbReference>
<dbReference type="InterPro" id="IPR036388">
    <property type="entry name" value="WH-like_DNA-bd_sf"/>
</dbReference>
<dbReference type="InterPro" id="IPR036390">
    <property type="entry name" value="WH_DNA-bd_sf"/>
</dbReference>
<dbReference type="AlphaFoldDB" id="A0A841IYJ1"/>
<proteinExistence type="predicted"/>
<dbReference type="InterPro" id="IPR000835">
    <property type="entry name" value="HTH_MarR-typ"/>
</dbReference>
<dbReference type="RefSeq" id="WP_184077917.1">
    <property type="nucleotide sequence ID" value="NZ_JACIJP010000001.1"/>
</dbReference>
<keyword evidence="3" id="KW-0238">DNA-binding</keyword>
<evidence type="ECO:0000313" key="4">
    <source>
        <dbReference type="Proteomes" id="UP000552700"/>
    </source>
</evidence>
<feature type="coiled-coil region" evidence="1">
    <location>
        <begin position="164"/>
        <end position="191"/>
    </location>
</feature>
<keyword evidence="4" id="KW-1185">Reference proteome</keyword>
<keyword evidence="1" id="KW-0175">Coiled coil</keyword>
<organism evidence="3 4">
    <name type="scientific">Sphingobium subterraneum</name>
    <dbReference type="NCBI Taxonomy" id="627688"/>
    <lineage>
        <taxon>Bacteria</taxon>
        <taxon>Pseudomonadati</taxon>
        <taxon>Pseudomonadota</taxon>
        <taxon>Alphaproteobacteria</taxon>
        <taxon>Sphingomonadales</taxon>
        <taxon>Sphingomonadaceae</taxon>
        <taxon>Sphingobium</taxon>
    </lineage>
</organism>
<protein>
    <submittedName>
        <fullName evidence="3">DNA-binding MarR family transcriptional regulator</fullName>
    </submittedName>
</protein>
<sequence length="355" mass="38328">MQDRPVAFGAESTAPFPFSRLTDTVPGGIWSGHFQRSVLVIGAENTPWDGLIPATGCRLLDVVPVNQGAARLAMTVDVDVIILSCRGDEPGLESLVARMDAMALNGGTDVIILVGLAGLDMVYASVRTPGAIILCDADAQDIAAAFCAVLRRRGNGQWLHDISRENEGERLERLTDELARLARTIEDLVQDRTPVEGMVGKGNSGRARGDTALFRSPANDFSAFPLPDFNENAPEPIDAQQVRALLRARRLRDHIFSSELFADPAWDIMLDLMAAQLEGTQVSVSSLCIAAAVPPTTALRWIRQLTDRGLLVRQADPGDGRRVFITLSEEGTKAVHHWFAASRTHLLSASGEGTA</sequence>
<gene>
    <name evidence="3" type="ORF">FHS92_000909</name>
</gene>
<accession>A0A841IYJ1</accession>
<evidence type="ECO:0000313" key="3">
    <source>
        <dbReference type="EMBL" id="MBB6123202.1"/>
    </source>
</evidence>
<evidence type="ECO:0000259" key="2">
    <source>
        <dbReference type="SMART" id="SM00347"/>
    </source>
</evidence>
<feature type="domain" description="HTH marR-type" evidence="2">
    <location>
        <begin position="254"/>
        <end position="352"/>
    </location>
</feature>
<comment type="caution">
    <text evidence="3">The sequence shown here is derived from an EMBL/GenBank/DDBJ whole genome shotgun (WGS) entry which is preliminary data.</text>
</comment>
<dbReference type="EMBL" id="JACIJP010000001">
    <property type="protein sequence ID" value="MBB6123202.1"/>
    <property type="molecule type" value="Genomic_DNA"/>
</dbReference>
<dbReference type="SMART" id="SM00347">
    <property type="entry name" value="HTH_MARR"/>
    <property type="match status" value="1"/>
</dbReference>
<reference evidence="3 4" key="1">
    <citation type="submission" date="2020-08" db="EMBL/GenBank/DDBJ databases">
        <title>Genomic Encyclopedia of Type Strains, Phase IV (KMG-IV): sequencing the most valuable type-strain genomes for metagenomic binning, comparative biology and taxonomic classification.</title>
        <authorList>
            <person name="Goeker M."/>
        </authorList>
    </citation>
    <scope>NUCLEOTIDE SEQUENCE [LARGE SCALE GENOMIC DNA]</scope>
    <source>
        <strain evidence="3 4">DSM 102255</strain>
    </source>
</reference>
<evidence type="ECO:0000256" key="1">
    <source>
        <dbReference type="SAM" id="Coils"/>
    </source>
</evidence>
<dbReference type="GO" id="GO:0003700">
    <property type="term" value="F:DNA-binding transcription factor activity"/>
    <property type="evidence" value="ECO:0007669"/>
    <property type="project" value="InterPro"/>
</dbReference>
<dbReference type="Proteomes" id="UP000552700">
    <property type="component" value="Unassembled WGS sequence"/>
</dbReference>
<name>A0A841IYJ1_9SPHN</name>
<dbReference type="GO" id="GO:0003677">
    <property type="term" value="F:DNA binding"/>
    <property type="evidence" value="ECO:0007669"/>
    <property type="project" value="UniProtKB-KW"/>
</dbReference>
<dbReference type="Gene3D" id="1.10.10.10">
    <property type="entry name" value="Winged helix-like DNA-binding domain superfamily/Winged helix DNA-binding domain"/>
    <property type="match status" value="1"/>
</dbReference>